<sequence>MSAPPSHPSVPAADRADEPPPARPAPTRRRPSLTARLVIAALLGLALSVVVLPDRWFGLDQYSPFAQLGAFRPMAFLAVAALVVVLGLITIKVRMLWPFTAAALALALTSGAFLLPRTIADPVPAGGSTLKVLSYNVYEGRADVTTLAALIHAEKPDLIALPEAGERFRQKLAPLIEDLGYRSRSSVTTRQPDVSGVTVFTAARLGDVQFEVAPSDVTFRSVTATGGALGDLRFVGFHSVAPTPGYGVGQWKEDLLGVQQWCGATTPTIVAGDFNATFDHSVMREGTAGCGDAASQAGQGLTSSWPTWAPRWVGPQIDHVLGTSGIAAESFAVEEGAGSDHRPILTTLRVP</sequence>
<dbReference type="Proteomes" id="UP001500449">
    <property type="component" value="Unassembled WGS sequence"/>
</dbReference>
<feature type="region of interest" description="Disordered" evidence="1">
    <location>
        <begin position="1"/>
        <end position="29"/>
    </location>
</feature>
<keyword evidence="2" id="KW-0812">Transmembrane</keyword>
<name>A0ABN2NKE8_9PSEU</name>
<keyword evidence="4" id="KW-0378">Hydrolase</keyword>
<evidence type="ECO:0000259" key="3">
    <source>
        <dbReference type="Pfam" id="PF03372"/>
    </source>
</evidence>
<evidence type="ECO:0000313" key="4">
    <source>
        <dbReference type="EMBL" id="GAA1870638.1"/>
    </source>
</evidence>
<organism evidence="4 5">
    <name type="scientific">Pseudonocardia ailaonensis</name>
    <dbReference type="NCBI Taxonomy" id="367279"/>
    <lineage>
        <taxon>Bacteria</taxon>
        <taxon>Bacillati</taxon>
        <taxon>Actinomycetota</taxon>
        <taxon>Actinomycetes</taxon>
        <taxon>Pseudonocardiales</taxon>
        <taxon>Pseudonocardiaceae</taxon>
        <taxon>Pseudonocardia</taxon>
    </lineage>
</organism>
<dbReference type="RefSeq" id="WP_344424412.1">
    <property type="nucleotide sequence ID" value="NZ_BAAAQK010000025.1"/>
</dbReference>
<feature type="domain" description="Endonuclease/exonuclease/phosphatase" evidence="3">
    <location>
        <begin position="133"/>
        <end position="341"/>
    </location>
</feature>
<feature type="transmembrane region" description="Helical" evidence="2">
    <location>
        <begin position="33"/>
        <end position="51"/>
    </location>
</feature>
<dbReference type="Pfam" id="PF03372">
    <property type="entry name" value="Exo_endo_phos"/>
    <property type="match status" value="1"/>
</dbReference>
<keyword evidence="2" id="KW-1133">Transmembrane helix</keyword>
<evidence type="ECO:0000256" key="2">
    <source>
        <dbReference type="SAM" id="Phobius"/>
    </source>
</evidence>
<keyword evidence="4" id="KW-0540">Nuclease</keyword>
<feature type="transmembrane region" description="Helical" evidence="2">
    <location>
        <begin position="71"/>
        <end position="89"/>
    </location>
</feature>
<keyword evidence="2" id="KW-0472">Membrane</keyword>
<dbReference type="SUPFAM" id="SSF56219">
    <property type="entry name" value="DNase I-like"/>
    <property type="match status" value="1"/>
</dbReference>
<feature type="transmembrane region" description="Helical" evidence="2">
    <location>
        <begin position="96"/>
        <end position="115"/>
    </location>
</feature>
<accession>A0ABN2NKE8</accession>
<reference evidence="4 5" key="1">
    <citation type="journal article" date="2019" name="Int. J. Syst. Evol. Microbiol.">
        <title>The Global Catalogue of Microorganisms (GCM) 10K type strain sequencing project: providing services to taxonomists for standard genome sequencing and annotation.</title>
        <authorList>
            <consortium name="The Broad Institute Genomics Platform"/>
            <consortium name="The Broad Institute Genome Sequencing Center for Infectious Disease"/>
            <person name="Wu L."/>
            <person name="Ma J."/>
        </authorList>
    </citation>
    <scope>NUCLEOTIDE SEQUENCE [LARGE SCALE GENOMIC DNA]</scope>
    <source>
        <strain evidence="4 5">JCM 16009</strain>
    </source>
</reference>
<dbReference type="InterPro" id="IPR036691">
    <property type="entry name" value="Endo/exonu/phosph_ase_sf"/>
</dbReference>
<dbReference type="Gene3D" id="3.60.10.10">
    <property type="entry name" value="Endonuclease/exonuclease/phosphatase"/>
    <property type="match status" value="1"/>
</dbReference>
<gene>
    <name evidence="4" type="ORF">GCM10009836_59110</name>
</gene>
<keyword evidence="5" id="KW-1185">Reference proteome</keyword>
<dbReference type="GO" id="GO:0004519">
    <property type="term" value="F:endonuclease activity"/>
    <property type="evidence" value="ECO:0007669"/>
    <property type="project" value="UniProtKB-KW"/>
</dbReference>
<proteinExistence type="predicted"/>
<evidence type="ECO:0000313" key="5">
    <source>
        <dbReference type="Proteomes" id="UP001500449"/>
    </source>
</evidence>
<comment type="caution">
    <text evidence="4">The sequence shown here is derived from an EMBL/GenBank/DDBJ whole genome shotgun (WGS) entry which is preliminary data.</text>
</comment>
<dbReference type="InterPro" id="IPR005135">
    <property type="entry name" value="Endo/exonuclease/phosphatase"/>
</dbReference>
<dbReference type="EMBL" id="BAAAQK010000025">
    <property type="protein sequence ID" value="GAA1870638.1"/>
    <property type="molecule type" value="Genomic_DNA"/>
</dbReference>
<evidence type="ECO:0000256" key="1">
    <source>
        <dbReference type="SAM" id="MobiDB-lite"/>
    </source>
</evidence>
<protein>
    <submittedName>
        <fullName evidence="4">Endonuclease/exonuclease/phosphatase family protein</fullName>
    </submittedName>
</protein>
<keyword evidence="4" id="KW-0255">Endonuclease</keyword>